<organism evidence="1">
    <name type="scientific">Arundo donax</name>
    <name type="common">Giant reed</name>
    <name type="synonym">Donax arundinaceus</name>
    <dbReference type="NCBI Taxonomy" id="35708"/>
    <lineage>
        <taxon>Eukaryota</taxon>
        <taxon>Viridiplantae</taxon>
        <taxon>Streptophyta</taxon>
        <taxon>Embryophyta</taxon>
        <taxon>Tracheophyta</taxon>
        <taxon>Spermatophyta</taxon>
        <taxon>Magnoliopsida</taxon>
        <taxon>Liliopsida</taxon>
        <taxon>Poales</taxon>
        <taxon>Poaceae</taxon>
        <taxon>PACMAD clade</taxon>
        <taxon>Arundinoideae</taxon>
        <taxon>Arundineae</taxon>
        <taxon>Arundo</taxon>
    </lineage>
</organism>
<evidence type="ECO:0000313" key="1">
    <source>
        <dbReference type="EMBL" id="JAD28991.1"/>
    </source>
</evidence>
<dbReference type="AlphaFoldDB" id="A0A0A8YRD9"/>
<reference evidence="1" key="1">
    <citation type="submission" date="2014-09" db="EMBL/GenBank/DDBJ databases">
        <authorList>
            <person name="Magalhaes I.L.F."/>
            <person name="Oliveira U."/>
            <person name="Santos F.R."/>
            <person name="Vidigal T.H.D.A."/>
            <person name="Brescovit A.D."/>
            <person name="Santos A.J."/>
        </authorList>
    </citation>
    <scope>NUCLEOTIDE SEQUENCE</scope>
    <source>
        <tissue evidence="1">Shoot tissue taken approximately 20 cm above the soil surface</tissue>
    </source>
</reference>
<name>A0A0A8YRD9_ARUDO</name>
<dbReference type="EMBL" id="GBRH01268904">
    <property type="protein sequence ID" value="JAD28991.1"/>
    <property type="molecule type" value="Transcribed_RNA"/>
</dbReference>
<accession>A0A0A8YRD9</accession>
<protein>
    <submittedName>
        <fullName evidence="1">Uncharacterized protein</fullName>
    </submittedName>
</protein>
<sequence>MYENIFVRCILSEIITF</sequence>
<reference evidence="1" key="2">
    <citation type="journal article" date="2015" name="Data Brief">
        <title>Shoot transcriptome of the giant reed, Arundo donax.</title>
        <authorList>
            <person name="Barrero R.A."/>
            <person name="Guerrero F.D."/>
            <person name="Moolhuijzen P."/>
            <person name="Goolsby J.A."/>
            <person name="Tidwell J."/>
            <person name="Bellgard S.E."/>
            <person name="Bellgard M.I."/>
        </authorList>
    </citation>
    <scope>NUCLEOTIDE SEQUENCE</scope>
    <source>
        <tissue evidence="1">Shoot tissue taken approximately 20 cm above the soil surface</tissue>
    </source>
</reference>
<proteinExistence type="predicted"/>